<sequence length="230" mass="25636">MKLSFSKKRFKVLMLGIMCLTLLIAPLNTSAENIDTNQDSENILQYETLEGGEKNHYLRALEKSDIFKNNVSSKNLDKKYALVADLGEHDYADEDIIMINAVVKNPQNDEIDVVYAFLSKESNDVLKLSHFSINDELTTYKDYDEYGTLMIHNEYSTNDFSEGNIDNPLFEYNHNPGNSIQVSDFWVKFACGFGGLYTCTLGCLAFAGLGPGAVSLCVTMCGLVWGAALC</sequence>
<dbReference type="RefSeq" id="WP_155671357.1">
    <property type="nucleotide sequence ID" value="NZ_WOCA01000022.1"/>
</dbReference>
<evidence type="ECO:0000313" key="3">
    <source>
        <dbReference type="Proteomes" id="UP000469125"/>
    </source>
</evidence>
<protein>
    <submittedName>
        <fullName evidence="2">Uncharacterized protein</fullName>
    </submittedName>
</protein>
<keyword evidence="1" id="KW-0732">Signal</keyword>
<proteinExistence type="predicted"/>
<feature type="signal peptide" evidence="1">
    <location>
        <begin position="1"/>
        <end position="31"/>
    </location>
</feature>
<accession>A0A6N8FRQ6</accession>
<dbReference type="EMBL" id="WOCA01000022">
    <property type="protein sequence ID" value="MUK90508.1"/>
    <property type="molecule type" value="Genomic_DNA"/>
</dbReference>
<dbReference type="Proteomes" id="UP000469125">
    <property type="component" value="Unassembled WGS sequence"/>
</dbReference>
<reference evidence="2 3" key="1">
    <citation type="submission" date="2019-11" db="EMBL/GenBank/DDBJ databases">
        <authorList>
            <person name="Li X."/>
        </authorList>
    </citation>
    <scope>NUCLEOTIDE SEQUENCE [LARGE SCALE GENOMIC DNA]</scope>
    <source>
        <strain evidence="2 3">L9</strain>
    </source>
</reference>
<comment type="caution">
    <text evidence="2">The sequence shown here is derived from an EMBL/GenBank/DDBJ whole genome shotgun (WGS) entry which is preliminary data.</text>
</comment>
<organism evidence="2 3">
    <name type="scientific">Ornithinibacillus caprae</name>
    <dbReference type="NCBI Taxonomy" id="2678566"/>
    <lineage>
        <taxon>Bacteria</taxon>
        <taxon>Bacillati</taxon>
        <taxon>Bacillota</taxon>
        <taxon>Bacilli</taxon>
        <taxon>Bacillales</taxon>
        <taxon>Bacillaceae</taxon>
        <taxon>Ornithinibacillus</taxon>
    </lineage>
</organism>
<name>A0A6N8FRQ6_9BACI</name>
<gene>
    <name evidence="2" type="ORF">GMD78_19300</name>
</gene>
<dbReference type="AlphaFoldDB" id="A0A6N8FRQ6"/>
<keyword evidence="3" id="KW-1185">Reference proteome</keyword>
<feature type="chain" id="PRO_5026978539" evidence="1">
    <location>
        <begin position="32"/>
        <end position="230"/>
    </location>
</feature>
<evidence type="ECO:0000313" key="2">
    <source>
        <dbReference type="EMBL" id="MUK90508.1"/>
    </source>
</evidence>
<evidence type="ECO:0000256" key="1">
    <source>
        <dbReference type="SAM" id="SignalP"/>
    </source>
</evidence>